<dbReference type="PANTHER" id="PTHR37326">
    <property type="entry name" value="BLL3975 PROTEIN"/>
    <property type="match status" value="1"/>
</dbReference>
<keyword evidence="8" id="KW-1185">Reference proteome</keyword>
<name>A0A1M6U6I3_9FLAO</name>
<evidence type="ECO:0000256" key="2">
    <source>
        <dbReference type="ARBA" id="ARBA00022723"/>
    </source>
</evidence>
<dbReference type="EMBL" id="FQZX01000003">
    <property type="protein sequence ID" value="SHK64688.1"/>
    <property type="molecule type" value="Genomic_DNA"/>
</dbReference>
<dbReference type="GO" id="GO:0016788">
    <property type="term" value="F:hydrolase activity, acting on ester bonds"/>
    <property type="evidence" value="ECO:0007669"/>
    <property type="project" value="InterPro"/>
</dbReference>
<dbReference type="InterPro" id="IPR055438">
    <property type="entry name" value="AstE_AspA_cat"/>
</dbReference>
<dbReference type="RefSeq" id="WP_073246605.1">
    <property type="nucleotide sequence ID" value="NZ_FQZX01000003.1"/>
</dbReference>
<dbReference type="OrthoDB" id="9782876at2"/>
<dbReference type="GO" id="GO:0046872">
    <property type="term" value="F:metal ion binding"/>
    <property type="evidence" value="ECO:0007669"/>
    <property type="project" value="UniProtKB-KW"/>
</dbReference>
<dbReference type="PIRSF" id="PIRSF039012">
    <property type="entry name" value="ASP"/>
    <property type="match status" value="1"/>
</dbReference>
<evidence type="ECO:0000256" key="4">
    <source>
        <dbReference type="ARBA" id="ARBA00022833"/>
    </source>
</evidence>
<evidence type="ECO:0000259" key="6">
    <source>
        <dbReference type="Pfam" id="PF24827"/>
    </source>
</evidence>
<comment type="cofactor">
    <cofactor evidence="1">
        <name>Zn(2+)</name>
        <dbReference type="ChEBI" id="CHEBI:29105"/>
    </cofactor>
</comment>
<reference evidence="8" key="1">
    <citation type="submission" date="2016-11" db="EMBL/GenBank/DDBJ databases">
        <authorList>
            <person name="Varghese N."/>
            <person name="Submissions S."/>
        </authorList>
    </citation>
    <scope>NUCLEOTIDE SEQUENCE [LARGE SCALE GENOMIC DNA]</scope>
    <source>
        <strain evidence="8">DSM 16478</strain>
    </source>
</reference>
<dbReference type="Pfam" id="PF24827">
    <property type="entry name" value="AstE_AspA_cat"/>
    <property type="match status" value="1"/>
</dbReference>
<dbReference type="PANTHER" id="PTHR37326:SF1">
    <property type="entry name" value="BLL3975 PROTEIN"/>
    <property type="match status" value="1"/>
</dbReference>
<evidence type="ECO:0000256" key="1">
    <source>
        <dbReference type="ARBA" id="ARBA00001947"/>
    </source>
</evidence>
<evidence type="ECO:0000256" key="5">
    <source>
        <dbReference type="SAM" id="SignalP"/>
    </source>
</evidence>
<protein>
    <recommendedName>
        <fullName evidence="6">Succinylglutamate desuccinylase/Aspartoacylase catalytic domain-containing protein</fullName>
    </recommendedName>
</protein>
<dbReference type="SUPFAM" id="SSF53187">
    <property type="entry name" value="Zn-dependent exopeptidases"/>
    <property type="match status" value="1"/>
</dbReference>
<dbReference type="GO" id="GO:0016811">
    <property type="term" value="F:hydrolase activity, acting on carbon-nitrogen (but not peptide) bonds, in linear amides"/>
    <property type="evidence" value="ECO:0007669"/>
    <property type="project" value="InterPro"/>
</dbReference>
<dbReference type="CDD" id="cd18174">
    <property type="entry name" value="M14_ASTE_ASPA_like"/>
    <property type="match status" value="1"/>
</dbReference>
<keyword evidence="2" id="KW-0479">Metal-binding</keyword>
<accession>A0A1M6U6I3</accession>
<evidence type="ECO:0000256" key="3">
    <source>
        <dbReference type="ARBA" id="ARBA00022801"/>
    </source>
</evidence>
<sequence>MKKAILLLLLIISNFIQAQNEFETNFNDTNRPSSKSFYVTFTDDKGNLDSIPVIIIKGKNTGPVFTMVSGVHGYEYPPIIAAQELLNEFDTSKLTGTIIMLPMANPSAFFGRTPFVNPKDDINLNRTFPGYKSGSITERIADFITNEIIAKTDVFLDIHGGDANEDLLPFACYYNNTDNPKETAMAKKLAEASGFSYIVSYPYTLKKTEPAKYAFKQAVQDDKIALSLESGKLGQVQNEAVDLIKMGVYNMLSEMNMYNSEKTSATSFKSITEQSYLKSEYQGIFISNFEAGDTVTAGEIVGQIQDIFGTPLTVLKAPNSGIILYKIGTPPVNKDETVMCIGYGIK</sequence>
<evidence type="ECO:0000313" key="7">
    <source>
        <dbReference type="EMBL" id="SHK64688.1"/>
    </source>
</evidence>
<keyword evidence="4" id="KW-0862">Zinc</keyword>
<dbReference type="STRING" id="228958.SAMN04488007_3503"/>
<dbReference type="InterPro" id="IPR043795">
    <property type="entry name" value="N-alpha-Ac-DABA-like"/>
</dbReference>
<dbReference type="AlphaFoldDB" id="A0A1M6U6I3"/>
<feature type="domain" description="Succinylglutamate desuccinylase/Aspartoacylase catalytic" evidence="6">
    <location>
        <begin position="64"/>
        <end position="254"/>
    </location>
</feature>
<dbReference type="Proteomes" id="UP000184314">
    <property type="component" value="Unassembled WGS sequence"/>
</dbReference>
<keyword evidence="5" id="KW-0732">Signal</keyword>
<keyword evidence="3" id="KW-0378">Hydrolase</keyword>
<proteinExistence type="predicted"/>
<dbReference type="InterPro" id="IPR053138">
    <property type="entry name" value="N-alpha-Ac-DABA_deacetylase"/>
</dbReference>
<organism evidence="7 8">
    <name type="scientific">Maribacter aquivivus</name>
    <dbReference type="NCBI Taxonomy" id="228958"/>
    <lineage>
        <taxon>Bacteria</taxon>
        <taxon>Pseudomonadati</taxon>
        <taxon>Bacteroidota</taxon>
        <taxon>Flavobacteriia</taxon>
        <taxon>Flavobacteriales</taxon>
        <taxon>Flavobacteriaceae</taxon>
        <taxon>Maribacter</taxon>
    </lineage>
</organism>
<gene>
    <name evidence="7" type="ORF">SAMN04488007_3503</name>
</gene>
<evidence type="ECO:0000313" key="8">
    <source>
        <dbReference type="Proteomes" id="UP000184314"/>
    </source>
</evidence>
<feature type="chain" id="PRO_5012341836" description="Succinylglutamate desuccinylase/Aspartoacylase catalytic domain-containing protein" evidence="5">
    <location>
        <begin position="19"/>
        <end position="346"/>
    </location>
</feature>
<feature type="signal peptide" evidence="5">
    <location>
        <begin position="1"/>
        <end position="18"/>
    </location>
</feature>
<dbReference type="Gene3D" id="3.40.630.10">
    <property type="entry name" value="Zn peptidases"/>
    <property type="match status" value="1"/>
</dbReference>